<dbReference type="AlphaFoldDB" id="G2E657"/>
<evidence type="ECO:0000313" key="2">
    <source>
        <dbReference type="EMBL" id="EGV28405.1"/>
    </source>
</evidence>
<keyword evidence="1" id="KW-0812">Transmembrane</keyword>
<reference evidence="2 3" key="1">
    <citation type="submission" date="2011-06" db="EMBL/GenBank/DDBJ databases">
        <title>The draft genome of Thiorhodococcus drewsii AZ1.</title>
        <authorList>
            <consortium name="US DOE Joint Genome Institute (JGI-PGF)"/>
            <person name="Lucas S."/>
            <person name="Han J."/>
            <person name="Lapidus A."/>
            <person name="Cheng J.-F."/>
            <person name="Goodwin L."/>
            <person name="Pitluck S."/>
            <person name="Peters L."/>
            <person name="Land M.L."/>
            <person name="Hauser L."/>
            <person name="Vogl K."/>
            <person name="Liu Z."/>
            <person name="Imhoff J."/>
            <person name="Thiel V."/>
            <person name="Frigaard N.-U."/>
            <person name="Bryant D.A."/>
            <person name="Woyke T.J."/>
        </authorList>
    </citation>
    <scope>NUCLEOTIDE SEQUENCE [LARGE SCALE GENOMIC DNA]</scope>
    <source>
        <strain evidence="2 3">AZ1</strain>
    </source>
</reference>
<organism evidence="2 3">
    <name type="scientific">Thiorhodococcus drewsii AZ1</name>
    <dbReference type="NCBI Taxonomy" id="765913"/>
    <lineage>
        <taxon>Bacteria</taxon>
        <taxon>Pseudomonadati</taxon>
        <taxon>Pseudomonadota</taxon>
        <taxon>Gammaproteobacteria</taxon>
        <taxon>Chromatiales</taxon>
        <taxon>Chromatiaceae</taxon>
        <taxon>Thiorhodococcus</taxon>
    </lineage>
</organism>
<keyword evidence="1" id="KW-0472">Membrane</keyword>
<dbReference type="EMBL" id="AFWT01000038">
    <property type="protein sequence ID" value="EGV28405.1"/>
    <property type="molecule type" value="Genomic_DNA"/>
</dbReference>
<dbReference type="Proteomes" id="UP000004200">
    <property type="component" value="Unassembled WGS sequence"/>
</dbReference>
<accession>G2E657</accession>
<protein>
    <submittedName>
        <fullName evidence="2">Uncharacterized protein</fullName>
    </submittedName>
</protein>
<proteinExistence type="predicted"/>
<feature type="transmembrane region" description="Helical" evidence="1">
    <location>
        <begin position="6"/>
        <end position="24"/>
    </location>
</feature>
<gene>
    <name evidence="2" type="ORF">ThidrDRAFT_3770</name>
</gene>
<evidence type="ECO:0000313" key="3">
    <source>
        <dbReference type="Proteomes" id="UP000004200"/>
    </source>
</evidence>
<sequence>MYCFLLLVSDLIIFAICVILILFAEFEVELKLESALIFIFFILRL</sequence>
<evidence type="ECO:0000256" key="1">
    <source>
        <dbReference type="SAM" id="Phobius"/>
    </source>
</evidence>
<keyword evidence="3" id="KW-1185">Reference proteome</keyword>
<comment type="caution">
    <text evidence="2">The sequence shown here is derived from an EMBL/GenBank/DDBJ whole genome shotgun (WGS) entry which is preliminary data.</text>
</comment>
<name>G2E657_9GAMM</name>
<keyword evidence="1" id="KW-1133">Transmembrane helix</keyword>